<evidence type="ECO:0000313" key="3">
    <source>
        <dbReference type="Proteomes" id="UP000054144"/>
    </source>
</evidence>
<keyword evidence="3" id="KW-1185">Reference proteome</keyword>
<dbReference type="EMBL" id="KN882035">
    <property type="protein sequence ID" value="KIY46299.1"/>
    <property type="molecule type" value="Genomic_DNA"/>
</dbReference>
<name>A0A0D7A7G5_9AGAR</name>
<feature type="region of interest" description="Disordered" evidence="1">
    <location>
        <begin position="565"/>
        <end position="585"/>
    </location>
</feature>
<dbReference type="Proteomes" id="UP000054144">
    <property type="component" value="Unassembled WGS sequence"/>
</dbReference>
<proteinExistence type="predicted"/>
<accession>A0A0D7A7G5</accession>
<feature type="region of interest" description="Disordered" evidence="1">
    <location>
        <begin position="35"/>
        <end position="58"/>
    </location>
</feature>
<protein>
    <submittedName>
        <fullName evidence="2">Uncharacterized protein</fullName>
    </submittedName>
</protein>
<evidence type="ECO:0000256" key="1">
    <source>
        <dbReference type="SAM" id="MobiDB-lite"/>
    </source>
</evidence>
<dbReference type="AlphaFoldDB" id="A0A0D7A7G5"/>
<reference evidence="2 3" key="1">
    <citation type="journal article" date="2015" name="Fungal Genet. Biol.">
        <title>Evolution of novel wood decay mechanisms in Agaricales revealed by the genome sequences of Fistulina hepatica and Cylindrobasidium torrendii.</title>
        <authorList>
            <person name="Floudas D."/>
            <person name="Held B.W."/>
            <person name="Riley R."/>
            <person name="Nagy L.G."/>
            <person name="Koehler G."/>
            <person name="Ransdell A.S."/>
            <person name="Younus H."/>
            <person name="Chow J."/>
            <person name="Chiniquy J."/>
            <person name="Lipzen A."/>
            <person name="Tritt A."/>
            <person name="Sun H."/>
            <person name="Haridas S."/>
            <person name="LaButti K."/>
            <person name="Ohm R.A."/>
            <person name="Kues U."/>
            <person name="Blanchette R.A."/>
            <person name="Grigoriev I.V."/>
            <person name="Minto R.E."/>
            <person name="Hibbett D.S."/>
        </authorList>
    </citation>
    <scope>NUCLEOTIDE SEQUENCE [LARGE SCALE GENOMIC DNA]</scope>
    <source>
        <strain evidence="2 3">ATCC 64428</strain>
    </source>
</reference>
<sequence length="628" mass="67143">MASSDASAHFAGSDLLDRSSSCSIDSIFDRYGLEPTVPQGNAVSEPPRANDRPAEVPPRIELPQLESLPFSESFSGMLLDTMPANLTSVVNMTFDIDCFMNINEDLDSEWDDDDVDEIIVLSPKIPTTAPLNVKRRPEKRQNLAHYRILPTAIKYESSSESKISLCRNENTGCNSVVWSEEPYPRTNSVTSCRLSRDPNEAGSYIFTSFPIVLPPSCSPSPVSLSTHTTLEEPVSALSSPEPSLPEPALFTASDLVPSYEAEVLDQPPALTGTHSVALLPPVTLSSVTLLASSQQQPAFHSSPLPSRPPSLATVVSMTARSSPLSLADDASVDSAPVYRLSHVPSMSAIEEEPESVQYPDDAEASVAGQRCFNSAEREQVTAREHMLPTIAAEEHMSRFWESLDAEIGSISSTKSNNLRIKHIGAGIGYTNQMTSATRSKASICTAPRLDSRGRRLLRRISSHFGALTKSASASHAQLHHILRPSMESAPRGSSSTVYGNSTFNLTSPTVNIVPPLPLPCSPAVASPCSAVAGAALSHIGGVAPSRNAPSSLPPSVVSSFPAVANPSPLSTSDVTPVSSSGGLRTPSDVPAYLPSTCIADLKTMPKPFEICLIHCRSTVCLDLDRFYH</sequence>
<evidence type="ECO:0000313" key="2">
    <source>
        <dbReference type="EMBL" id="KIY46299.1"/>
    </source>
</evidence>
<feature type="compositionally biased region" description="Polar residues" evidence="1">
    <location>
        <begin position="569"/>
        <end position="582"/>
    </location>
</feature>
<gene>
    <name evidence="2" type="ORF">FISHEDRAFT_60429</name>
</gene>
<organism evidence="2 3">
    <name type="scientific">Fistulina hepatica ATCC 64428</name>
    <dbReference type="NCBI Taxonomy" id="1128425"/>
    <lineage>
        <taxon>Eukaryota</taxon>
        <taxon>Fungi</taxon>
        <taxon>Dikarya</taxon>
        <taxon>Basidiomycota</taxon>
        <taxon>Agaricomycotina</taxon>
        <taxon>Agaricomycetes</taxon>
        <taxon>Agaricomycetidae</taxon>
        <taxon>Agaricales</taxon>
        <taxon>Fistulinaceae</taxon>
        <taxon>Fistulina</taxon>
    </lineage>
</organism>